<evidence type="ECO:0000313" key="11">
    <source>
        <dbReference type="EnsemblMetazoa" id="RPRC000001-PA"/>
    </source>
</evidence>
<evidence type="ECO:0000256" key="8">
    <source>
        <dbReference type="ARBA" id="ARBA00023136"/>
    </source>
</evidence>
<name>T1H7M4_RHOPR</name>
<organism evidence="11 12">
    <name type="scientific">Rhodnius prolixus</name>
    <name type="common">Triatomid bug</name>
    <dbReference type="NCBI Taxonomy" id="13249"/>
    <lineage>
        <taxon>Eukaryota</taxon>
        <taxon>Metazoa</taxon>
        <taxon>Ecdysozoa</taxon>
        <taxon>Arthropoda</taxon>
        <taxon>Hexapoda</taxon>
        <taxon>Insecta</taxon>
        <taxon>Pterygota</taxon>
        <taxon>Neoptera</taxon>
        <taxon>Paraneoptera</taxon>
        <taxon>Hemiptera</taxon>
        <taxon>Heteroptera</taxon>
        <taxon>Panheteroptera</taxon>
        <taxon>Cimicomorpha</taxon>
        <taxon>Reduviidae</taxon>
        <taxon>Triatominae</taxon>
        <taxon>Rhodnius</taxon>
    </lineage>
</organism>
<comment type="caution">
    <text evidence="10">Lacks conserved residue(s) required for the propagation of feature annotation.</text>
</comment>
<dbReference type="PANTHER" id="PTHR11157">
    <property type="entry name" value="FATTY ACID ACYL TRANSFERASE-RELATED"/>
    <property type="match status" value="1"/>
</dbReference>
<evidence type="ECO:0000256" key="10">
    <source>
        <dbReference type="RuleBase" id="RU361115"/>
    </source>
</evidence>
<keyword evidence="6 10" id="KW-1133">Transmembrane helix</keyword>
<evidence type="ECO:0000256" key="1">
    <source>
        <dbReference type="ARBA" id="ARBA00004141"/>
    </source>
</evidence>
<dbReference type="STRING" id="13249.T1H7M4"/>
<dbReference type="EnsemblMetazoa" id="RPRC000001-RA">
    <property type="protein sequence ID" value="RPRC000001-PA"/>
    <property type="gene ID" value="RPRC000001"/>
</dbReference>
<dbReference type="HOGENOM" id="CLU_1295789_0_0_1"/>
<dbReference type="GO" id="GO:0030148">
    <property type="term" value="P:sphingolipid biosynthetic process"/>
    <property type="evidence" value="ECO:0007669"/>
    <property type="project" value="TreeGrafter"/>
</dbReference>
<dbReference type="GO" id="GO:0042761">
    <property type="term" value="P:very long-chain fatty acid biosynthetic process"/>
    <property type="evidence" value="ECO:0007669"/>
    <property type="project" value="TreeGrafter"/>
</dbReference>
<dbReference type="AlphaFoldDB" id="T1H7M4"/>
<evidence type="ECO:0000256" key="9">
    <source>
        <dbReference type="ARBA" id="ARBA00023160"/>
    </source>
</evidence>
<evidence type="ECO:0000256" key="4">
    <source>
        <dbReference type="ARBA" id="ARBA00022692"/>
    </source>
</evidence>
<dbReference type="VEuPathDB" id="VectorBase:RPRC000001"/>
<proteinExistence type="inferred from homology"/>
<dbReference type="EMBL" id="ACPB03008061">
    <property type="status" value="NOT_ANNOTATED_CDS"/>
    <property type="molecule type" value="Genomic_DNA"/>
</dbReference>
<feature type="transmembrane region" description="Helical" evidence="10">
    <location>
        <begin position="182"/>
        <end position="201"/>
    </location>
</feature>
<dbReference type="EC" id="2.3.1.199" evidence="10"/>
<comment type="catalytic activity">
    <reaction evidence="10">
        <text>a very-long-chain acyl-CoA + malonyl-CoA + H(+) = a very-long-chain 3-oxoacyl-CoA + CO2 + CoA</text>
        <dbReference type="Rhea" id="RHEA:32727"/>
        <dbReference type="ChEBI" id="CHEBI:15378"/>
        <dbReference type="ChEBI" id="CHEBI:16526"/>
        <dbReference type="ChEBI" id="CHEBI:57287"/>
        <dbReference type="ChEBI" id="CHEBI:57384"/>
        <dbReference type="ChEBI" id="CHEBI:90725"/>
        <dbReference type="ChEBI" id="CHEBI:90736"/>
        <dbReference type="EC" id="2.3.1.199"/>
    </reaction>
</comment>
<dbReference type="GO" id="GO:0009922">
    <property type="term" value="F:fatty acid elongase activity"/>
    <property type="evidence" value="ECO:0007669"/>
    <property type="project" value="UniProtKB-EC"/>
</dbReference>
<comment type="similarity">
    <text evidence="10">Belongs to the ELO family.</text>
</comment>
<keyword evidence="2 10" id="KW-0444">Lipid biosynthesis</keyword>
<dbReference type="GO" id="GO:0019367">
    <property type="term" value="P:fatty acid elongation, saturated fatty acid"/>
    <property type="evidence" value="ECO:0007669"/>
    <property type="project" value="TreeGrafter"/>
</dbReference>
<evidence type="ECO:0000256" key="2">
    <source>
        <dbReference type="ARBA" id="ARBA00022516"/>
    </source>
</evidence>
<evidence type="ECO:0000256" key="7">
    <source>
        <dbReference type="ARBA" id="ARBA00023098"/>
    </source>
</evidence>
<reference evidence="11" key="1">
    <citation type="submission" date="2015-05" db="UniProtKB">
        <authorList>
            <consortium name="EnsemblMetazoa"/>
        </authorList>
    </citation>
    <scope>IDENTIFICATION</scope>
</reference>
<keyword evidence="9 10" id="KW-0275">Fatty acid biosynthesis</keyword>
<keyword evidence="12" id="KW-1185">Reference proteome</keyword>
<evidence type="ECO:0000256" key="5">
    <source>
        <dbReference type="ARBA" id="ARBA00022832"/>
    </source>
</evidence>
<feature type="transmembrane region" description="Helical" evidence="10">
    <location>
        <begin position="78"/>
        <end position="98"/>
    </location>
</feature>
<keyword evidence="5 10" id="KW-0276">Fatty acid metabolism</keyword>
<dbReference type="GO" id="GO:0034625">
    <property type="term" value="P:fatty acid elongation, monounsaturated fatty acid"/>
    <property type="evidence" value="ECO:0007669"/>
    <property type="project" value="TreeGrafter"/>
</dbReference>
<dbReference type="GO" id="GO:0005789">
    <property type="term" value="C:endoplasmic reticulum membrane"/>
    <property type="evidence" value="ECO:0007669"/>
    <property type="project" value="TreeGrafter"/>
</dbReference>
<keyword evidence="7 10" id="KW-0443">Lipid metabolism</keyword>
<dbReference type="eggNOG" id="KOG3071">
    <property type="taxonomic scope" value="Eukaryota"/>
</dbReference>
<dbReference type="InParanoid" id="T1H7M4"/>
<feature type="transmembrane region" description="Helical" evidence="10">
    <location>
        <begin position="110"/>
        <end position="128"/>
    </location>
</feature>
<accession>T1H7M4</accession>
<dbReference type="GO" id="GO:0034626">
    <property type="term" value="P:fatty acid elongation, polyunsaturated fatty acid"/>
    <property type="evidence" value="ECO:0007669"/>
    <property type="project" value="TreeGrafter"/>
</dbReference>
<keyword evidence="8 10" id="KW-0472">Membrane</keyword>
<dbReference type="Pfam" id="PF01151">
    <property type="entry name" value="ELO"/>
    <property type="match status" value="2"/>
</dbReference>
<keyword evidence="4 10" id="KW-0812">Transmembrane</keyword>
<evidence type="ECO:0000256" key="6">
    <source>
        <dbReference type="ARBA" id="ARBA00022989"/>
    </source>
</evidence>
<keyword evidence="3 10" id="KW-0808">Transferase</keyword>
<dbReference type="PANTHER" id="PTHR11157:SF126">
    <property type="entry name" value="ELONGATION OF VERY LONG CHAIN FATTY ACIDS PROTEIN"/>
    <property type="match status" value="1"/>
</dbReference>
<feature type="transmembrane region" description="Helical" evidence="10">
    <location>
        <begin position="16"/>
        <end position="34"/>
    </location>
</feature>
<evidence type="ECO:0000313" key="12">
    <source>
        <dbReference type="Proteomes" id="UP000015103"/>
    </source>
</evidence>
<dbReference type="Proteomes" id="UP000015103">
    <property type="component" value="Unassembled WGS sequence"/>
</dbReference>
<comment type="subcellular location">
    <subcellularLocation>
        <location evidence="1">Membrane</location>
        <topology evidence="1">Multi-pass membrane protein</topology>
    </subcellularLocation>
</comment>
<sequence length="213" mass="24643">MITDARGSDKVDLNTIMAGLNSFVHVAMYTYYLLANMGPRMRRYLWWKSHLTKLQIVHGAVSVDTYLKSLPSIYSPPMVPVIVAIYLSLVLVILPWYMAHRQPYKLQTFLHLYNVGQIMMNIGLCYMYTELMNYQPLKVWDNICAFVTSTNGANDDWVYLKLQFLLALTLLGRLQMEGCKQASHYAVMWGFTVATVLFLFCDFYKKAYIKKTA</sequence>
<dbReference type="InterPro" id="IPR002076">
    <property type="entry name" value="ELO_fam"/>
</dbReference>
<protein>
    <recommendedName>
        <fullName evidence="10">Elongation of very long chain fatty acids protein</fullName>
        <ecNumber evidence="10">2.3.1.199</ecNumber>
    </recommendedName>
    <alternativeName>
        <fullName evidence="10">Very-long-chain 3-oxoacyl-CoA synthase</fullName>
    </alternativeName>
</protein>
<evidence type="ECO:0000256" key="3">
    <source>
        <dbReference type="ARBA" id="ARBA00022679"/>
    </source>
</evidence>